<protein>
    <submittedName>
        <fullName evidence="5">Amino acid/amide ABC transporter substrate-binding protein, HAAT family</fullName>
    </submittedName>
</protein>
<keyword evidence="6" id="KW-1185">Reference proteome</keyword>
<evidence type="ECO:0000259" key="4">
    <source>
        <dbReference type="Pfam" id="PF13458"/>
    </source>
</evidence>
<dbReference type="RefSeq" id="WP_093254440.1">
    <property type="nucleotide sequence ID" value="NZ_FNQM01000009.1"/>
</dbReference>
<organism evidence="5 6">
    <name type="scientific">Rubrimonas cliftonensis</name>
    <dbReference type="NCBI Taxonomy" id="89524"/>
    <lineage>
        <taxon>Bacteria</taxon>
        <taxon>Pseudomonadati</taxon>
        <taxon>Pseudomonadota</taxon>
        <taxon>Alphaproteobacteria</taxon>
        <taxon>Rhodobacterales</taxon>
        <taxon>Paracoccaceae</taxon>
        <taxon>Rubrimonas</taxon>
    </lineage>
</organism>
<evidence type="ECO:0000313" key="5">
    <source>
        <dbReference type="EMBL" id="SEA68604.1"/>
    </source>
</evidence>
<dbReference type="PANTHER" id="PTHR47628:SF1">
    <property type="entry name" value="ALIPHATIC AMIDASE EXPRESSION-REGULATING PROTEIN"/>
    <property type="match status" value="1"/>
</dbReference>
<comment type="similarity">
    <text evidence="1">Belongs to the leucine-binding protein family.</text>
</comment>
<sequence>MKLSRRSLLRASAAGAATLAAPAIVRAANPIKMAAILDQSGGLELLGRPMLEATKLAVSEINAAGGLLDRQIELIAYDPQTTIQFYTQFATQAAAGDRVDVVHAGITSASREAIRPVLNRFQTLYFYNTLYEGGVCDYNNFCTGSTPAQTVEKLVPYAMNKWGKKVYIIAADYNYGHITADWVQKYVRDNGGENVAVEFFPLDVTNFGPTIKKIQTEKPDFVMSALVGAAHISFYRQYGAAGVNKEIPLASTTFTLGGEHKLVSAEEGNGMIVSFAYFEEIDTPANRKFVSDLRAFSSEDINYISETTARSYEGVHLWAEGVRKAGTTDRMAVIEALRSPVSFDGPSGTVTIEPKTNHLVQNVAIAELRDQVLHVLETFEAQPPSDTLLVCDLDANPNQSTFYFENGLKAAGIE</sequence>
<proteinExistence type="inferred from homology"/>
<feature type="chain" id="PRO_5011541640" evidence="3">
    <location>
        <begin position="28"/>
        <end position="414"/>
    </location>
</feature>
<dbReference type="Proteomes" id="UP000198703">
    <property type="component" value="Unassembled WGS sequence"/>
</dbReference>
<accession>A0A1H4D7A3</accession>
<dbReference type="AlphaFoldDB" id="A0A1H4D7A3"/>
<feature type="signal peptide" evidence="3">
    <location>
        <begin position="1"/>
        <end position="27"/>
    </location>
</feature>
<evidence type="ECO:0000256" key="2">
    <source>
        <dbReference type="ARBA" id="ARBA00022729"/>
    </source>
</evidence>
<dbReference type="Gene3D" id="3.40.50.2300">
    <property type="match status" value="2"/>
</dbReference>
<evidence type="ECO:0000256" key="3">
    <source>
        <dbReference type="SAM" id="SignalP"/>
    </source>
</evidence>
<evidence type="ECO:0000256" key="1">
    <source>
        <dbReference type="ARBA" id="ARBA00010062"/>
    </source>
</evidence>
<dbReference type="PANTHER" id="PTHR47628">
    <property type="match status" value="1"/>
</dbReference>
<dbReference type="OrthoDB" id="9803275at2"/>
<dbReference type="EMBL" id="FNQM01000009">
    <property type="protein sequence ID" value="SEA68604.1"/>
    <property type="molecule type" value="Genomic_DNA"/>
</dbReference>
<name>A0A1H4D7A3_9RHOB</name>
<dbReference type="PROSITE" id="PS51318">
    <property type="entry name" value="TAT"/>
    <property type="match status" value="1"/>
</dbReference>
<gene>
    <name evidence="5" type="ORF">SAMN05444370_10980</name>
</gene>
<dbReference type="Pfam" id="PF13458">
    <property type="entry name" value="Peripla_BP_6"/>
    <property type="match status" value="1"/>
</dbReference>
<evidence type="ECO:0000313" key="6">
    <source>
        <dbReference type="Proteomes" id="UP000198703"/>
    </source>
</evidence>
<reference evidence="5 6" key="1">
    <citation type="submission" date="2016-10" db="EMBL/GenBank/DDBJ databases">
        <authorList>
            <person name="de Groot N.N."/>
        </authorList>
    </citation>
    <scope>NUCLEOTIDE SEQUENCE [LARGE SCALE GENOMIC DNA]</scope>
    <source>
        <strain evidence="5 6">DSM 15345</strain>
    </source>
</reference>
<dbReference type="CDD" id="cd06356">
    <property type="entry name" value="PBP1_amide_urea_BP-like"/>
    <property type="match status" value="1"/>
</dbReference>
<dbReference type="SUPFAM" id="SSF53822">
    <property type="entry name" value="Periplasmic binding protein-like I"/>
    <property type="match status" value="1"/>
</dbReference>
<keyword evidence="2 3" id="KW-0732">Signal</keyword>
<dbReference type="InterPro" id="IPR028082">
    <property type="entry name" value="Peripla_BP_I"/>
</dbReference>
<dbReference type="InterPro" id="IPR028081">
    <property type="entry name" value="Leu-bd"/>
</dbReference>
<dbReference type="InterPro" id="IPR006311">
    <property type="entry name" value="TAT_signal"/>
</dbReference>
<feature type="domain" description="Leucine-binding protein" evidence="4">
    <location>
        <begin position="30"/>
        <end position="369"/>
    </location>
</feature>
<dbReference type="STRING" id="89524.SAMN05444370_10980"/>